<reference evidence="3" key="1">
    <citation type="submission" date="2016-06" db="UniProtKB">
        <authorList>
            <consortium name="WormBaseParasite"/>
        </authorList>
    </citation>
    <scope>IDENTIFICATION</scope>
</reference>
<protein>
    <submittedName>
        <fullName evidence="3">Ovule protein</fullName>
    </submittedName>
</protein>
<keyword evidence="2" id="KW-1185">Reference proteome</keyword>
<accession>A0A183F0B3</accession>
<dbReference type="AlphaFoldDB" id="A0A183F0B3"/>
<evidence type="ECO:0000313" key="3">
    <source>
        <dbReference type="WBParaSite" id="GPUH_0002668401-mRNA-1"/>
    </source>
</evidence>
<dbReference type="EMBL" id="UYRT01112671">
    <property type="protein sequence ID" value="VDN46464.1"/>
    <property type="molecule type" value="Genomic_DNA"/>
</dbReference>
<gene>
    <name evidence="1" type="ORF">GPUH_LOCUS26654</name>
</gene>
<reference evidence="1 2" key="2">
    <citation type="submission" date="2018-11" db="EMBL/GenBank/DDBJ databases">
        <authorList>
            <consortium name="Pathogen Informatics"/>
        </authorList>
    </citation>
    <scope>NUCLEOTIDE SEQUENCE [LARGE SCALE GENOMIC DNA]</scope>
</reference>
<evidence type="ECO:0000313" key="1">
    <source>
        <dbReference type="EMBL" id="VDN46464.1"/>
    </source>
</evidence>
<dbReference type="WBParaSite" id="GPUH_0002668401-mRNA-1">
    <property type="protein sequence ID" value="GPUH_0002668401-mRNA-1"/>
    <property type="gene ID" value="GPUH_0002668401"/>
</dbReference>
<sequence length="67" mass="7589">MEREASHSLQLSSCACLCVEQLKGQRIDSSDPNYGKLCNTVFTHEVMYNETKGGEEPVRVRKKEVDL</sequence>
<proteinExistence type="predicted"/>
<dbReference type="Proteomes" id="UP000271098">
    <property type="component" value="Unassembled WGS sequence"/>
</dbReference>
<organism evidence="3">
    <name type="scientific">Gongylonema pulchrum</name>
    <dbReference type="NCBI Taxonomy" id="637853"/>
    <lineage>
        <taxon>Eukaryota</taxon>
        <taxon>Metazoa</taxon>
        <taxon>Ecdysozoa</taxon>
        <taxon>Nematoda</taxon>
        <taxon>Chromadorea</taxon>
        <taxon>Rhabditida</taxon>
        <taxon>Spirurina</taxon>
        <taxon>Spiruromorpha</taxon>
        <taxon>Spiruroidea</taxon>
        <taxon>Gongylonematidae</taxon>
        <taxon>Gongylonema</taxon>
    </lineage>
</organism>
<evidence type="ECO:0000313" key="2">
    <source>
        <dbReference type="Proteomes" id="UP000271098"/>
    </source>
</evidence>
<dbReference type="PROSITE" id="PS51257">
    <property type="entry name" value="PROKAR_LIPOPROTEIN"/>
    <property type="match status" value="1"/>
</dbReference>
<name>A0A183F0B3_9BILA</name>